<evidence type="ECO:0000313" key="1">
    <source>
        <dbReference type="EMBL" id="PZW28049.1"/>
    </source>
</evidence>
<name>A0A326UII2_THEHA</name>
<reference evidence="1 2" key="1">
    <citation type="submission" date="2018-06" db="EMBL/GenBank/DDBJ databases">
        <title>Genomic Encyclopedia of Archaeal and Bacterial Type Strains, Phase II (KMG-II): from individual species to whole genera.</title>
        <authorList>
            <person name="Goeker M."/>
        </authorList>
    </citation>
    <scope>NUCLEOTIDE SEQUENCE [LARGE SCALE GENOMIC DNA]</scope>
    <source>
        <strain evidence="1 2">ATCC BAA-1881</strain>
    </source>
</reference>
<sequence length="78" mass="8693">MIVFLFYNKNLSGTGVNCLLYLLQKFQGKALLKQFHDTITVALAEDLATGQHARPTGRLVNAVTFTFSWLSFLICLVA</sequence>
<accession>A0A326UII2</accession>
<proteinExistence type="predicted"/>
<dbReference type="Proteomes" id="UP000248806">
    <property type="component" value="Unassembled WGS sequence"/>
</dbReference>
<comment type="caution">
    <text evidence="1">The sequence shown here is derived from an EMBL/GenBank/DDBJ whole genome shotgun (WGS) entry which is preliminary data.</text>
</comment>
<organism evidence="1 2">
    <name type="scientific">Thermosporothrix hazakensis</name>
    <dbReference type="NCBI Taxonomy" id="644383"/>
    <lineage>
        <taxon>Bacteria</taxon>
        <taxon>Bacillati</taxon>
        <taxon>Chloroflexota</taxon>
        <taxon>Ktedonobacteria</taxon>
        <taxon>Ktedonobacterales</taxon>
        <taxon>Thermosporotrichaceae</taxon>
        <taxon>Thermosporothrix</taxon>
    </lineage>
</organism>
<protein>
    <submittedName>
        <fullName evidence="1">Uncharacterized protein</fullName>
    </submittedName>
</protein>
<dbReference type="EMBL" id="QKUF01000011">
    <property type="protein sequence ID" value="PZW28049.1"/>
    <property type="molecule type" value="Genomic_DNA"/>
</dbReference>
<dbReference type="AlphaFoldDB" id="A0A326UII2"/>
<gene>
    <name evidence="1" type="ORF">EI42_03427</name>
</gene>
<keyword evidence="2" id="KW-1185">Reference proteome</keyword>
<evidence type="ECO:0000313" key="2">
    <source>
        <dbReference type="Proteomes" id="UP000248806"/>
    </source>
</evidence>